<evidence type="ECO:0000256" key="3">
    <source>
        <dbReference type="ARBA" id="ARBA00012824"/>
    </source>
</evidence>
<evidence type="ECO:0000259" key="6">
    <source>
        <dbReference type="Pfam" id="PF00425"/>
    </source>
</evidence>
<dbReference type="OrthoDB" id="9806579at2"/>
<dbReference type="SUPFAM" id="SSF56322">
    <property type="entry name" value="ADC synthase"/>
    <property type="match status" value="1"/>
</dbReference>
<dbReference type="AlphaFoldDB" id="A0A2U0U7M1"/>
<dbReference type="Gene3D" id="3.60.120.10">
    <property type="entry name" value="Anthranilate synthase"/>
    <property type="match status" value="1"/>
</dbReference>
<evidence type="ECO:0000313" key="8">
    <source>
        <dbReference type="Proteomes" id="UP000245870"/>
    </source>
</evidence>
<evidence type="ECO:0000256" key="2">
    <source>
        <dbReference type="ARBA" id="ARBA00005297"/>
    </source>
</evidence>
<feature type="domain" description="Chorismate-utilising enzyme C-terminal" evidence="6">
    <location>
        <begin position="90"/>
        <end position="339"/>
    </location>
</feature>
<evidence type="ECO:0000313" key="7">
    <source>
        <dbReference type="EMBL" id="PVX53626.1"/>
    </source>
</evidence>
<dbReference type="NCBIfam" id="TIGR00543">
    <property type="entry name" value="isochor_syn"/>
    <property type="match status" value="1"/>
</dbReference>
<evidence type="ECO:0000256" key="1">
    <source>
        <dbReference type="ARBA" id="ARBA00000799"/>
    </source>
</evidence>
<gene>
    <name evidence="7" type="ORF">C7379_11051</name>
</gene>
<dbReference type="EMBL" id="QENY01000010">
    <property type="protein sequence ID" value="PVX53626.1"/>
    <property type="molecule type" value="Genomic_DNA"/>
</dbReference>
<dbReference type="PANTHER" id="PTHR42839:SF2">
    <property type="entry name" value="ISOCHORISMATE SYNTHASE ENTC"/>
    <property type="match status" value="1"/>
</dbReference>
<comment type="similarity">
    <text evidence="2">Belongs to the isochorismate synthase family.</text>
</comment>
<proteinExistence type="inferred from homology"/>
<organism evidence="7 8">
    <name type="scientific">Hallella colorans</name>
    <dbReference type="NCBI Taxonomy" id="1703337"/>
    <lineage>
        <taxon>Bacteria</taxon>
        <taxon>Pseudomonadati</taxon>
        <taxon>Bacteroidota</taxon>
        <taxon>Bacteroidia</taxon>
        <taxon>Bacteroidales</taxon>
        <taxon>Prevotellaceae</taxon>
        <taxon>Hallella</taxon>
    </lineage>
</organism>
<evidence type="ECO:0000256" key="5">
    <source>
        <dbReference type="ARBA" id="ARBA00041564"/>
    </source>
</evidence>
<dbReference type="EC" id="5.4.4.2" evidence="3"/>
<dbReference type="Pfam" id="PF00425">
    <property type="entry name" value="Chorismate_bind"/>
    <property type="match status" value="1"/>
</dbReference>
<dbReference type="GO" id="GO:0008909">
    <property type="term" value="F:isochorismate synthase activity"/>
    <property type="evidence" value="ECO:0007669"/>
    <property type="project" value="UniProtKB-EC"/>
</dbReference>
<keyword evidence="8" id="KW-1185">Reference proteome</keyword>
<evidence type="ECO:0000256" key="4">
    <source>
        <dbReference type="ARBA" id="ARBA00023235"/>
    </source>
</evidence>
<dbReference type="InterPro" id="IPR005801">
    <property type="entry name" value="ADC_synthase"/>
</dbReference>
<dbReference type="InterPro" id="IPR004561">
    <property type="entry name" value="IsoChor_synthase"/>
</dbReference>
<comment type="catalytic activity">
    <reaction evidence="1">
        <text>chorismate = isochorismate</text>
        <dbReference type="Rhea" id="RHEA:18985"/>
        <dbReference type="ChEBI" id="CHEBI:29748"/>
        <dbReference type="ChEBI" id="CHEBI:29780"/>
        <dbReference type="EC" id="5.4.4.2"/>
    </reaction>
</comment>
<name>A0A2U0U7M1_9BACT</name>
<dbReference type="RefSeq" id="WP_116616545.1">
    <property type="nucleotide sequence ID" value="NZ_CAMYAR010000004.1"/>
</dbReference>
<dbReference type="InterPro" id="IPR015890">
    <property type="entry name" value="Chorismate_C"/>
</dbReference>
<protein>
    <recommendedName>
        <fullName evidence="3">isochorismate synthase</fullName>
        <ecNumber evidence="3">5.4.4.2</ecNumber>
    </recommendedName>
    <alternativeName>
        <fullName evidence="5">Isochorismate mutase</fullName>
    </alternativeName>
</protein>
<dbReference type="PANTHER" id="PTHR42839">
    <property type="entry name" value="ISOCHORISMATE SYNTHASE ENTC"/>
    <property type="match status" value="1"/>
</dbReference>
<sequence>MDKKLYNYAYFRLPEQNHFTFIAQTKGEPSPLQSMLQLDGKNGFVMAPFAISPRHPILLMRPDIVEQHENVLSPFVQEHPNETCQQDAGKANYTRDFAVFHAAVAQGRFSKLVLSRQARTEHISTMTPEMLFHRACAMYPHQNIALVSMRQAGTWLMATPELLLRGKANQWHTMALAGTMRAQQRRPSQPNAIWSEKNLQEQRYVASYIKDILERFADNVSHHGPYTTVAAQLLHLRTDFTFSLRQPEHIGHLLQALHPTPAVCGMPKEDAKAFILDNEHIERKYYSGFCGPLFLKDYTHLLVSLRCMEICHDHLNLYAGGGILPDSEVEAEWDETLFKLQTMRRLLIC</sequence>
<reference evidence="7 8" key="1">
    <citation type="submission" date="2018-05" db="EMBL/GenBank/DDBJ databases">
        <title>Genomic Encyclopedia of Type Strains, Phase IV (KMG-IV): sequencing the most valuable type-strain genomes for metagenomic binning, comparative biology and taxonomic classification.</title>
        <authorList>
            <person name="Goeker M."/>
        </authorList>
    </citation>
    <scope>NUCLEOTIDE SEQUENCE [LARGE SCALE GENOMIC DNA]</scope>
    <source>
        <strain evidence="7 8">DSM 100333</strain>
    </source>
</reference>
<accession>A0A2U0U7M1</accession>
<comment type="caution">
    <text evidence="7">The sequence shown here is derived from an EMBL/GenBank/DDBJ whole genome shotgun (WGS) entry which is preliminary data.</text>
</comment>
<dbReference type="Proteomes" id="UP000245870">
    <property type="component" value="Unassembled WGS sequence"/>
</dbReference>
<keyword evidence="4" id="KW-0413">Isomerase</keyword>